<keyword evidence="1" id="KW-0812">Transmembrane</keyword>
<evidence type="ECO:0000313" key="2">
    <source>
        <dbReference type="EMBL" id="DAF57548.1"/>
    </source>
</evidence>
<proteinExistence type="predicted"/>
<protein>
    <submittedName>
        <fullName evidence="2">Uncharacterized protein</fullName>
    </submittedName>
</protein>
<accession>A0A8S5T2F9</accession>
<dbReference type="EMBL" id="BK032734">
    <property type="protein sequence ID" value="DAF57548.1"/>
    <property type="molecule type" value="Genomic_DNA"/>
</dbReference>
<keyword evidence="1" id="KW-0472">Membrane</keyword>
<keyword evidence="1" id="KW-1133">Transmembrane helix</keyword>
<organism evidence="2">
    <name type="scientific">Myoviridae sp. ctqfO1</name>
    <dbReference type="NCBI Taxonomy" id="2827710"/>
    <lineage>
        <taxon>Viruses</taxon>
        <taxon>Duplodnaviria</taxon>
        <taxon>Heunggongvirae</taxon>
        <taxon>Uroviricota</taxon>
        <taxon>Caudoviricetes</taxon>
    </lineage>
</organism>
<name>A0A8S5T2F9_9CAUD</name>
<evidence type="ECO:0000256" key="1">
    <source>
        <dbReference type="SAM" id="Phobius"/>
    </source>
</evidence>
<sequence length="68" mass="7992">MNGIGNYCSTFKKQFIKYWNEFTYLGKFILVLTAVPIIVLDFIDYLMDKSIVVCDKADKWFAIRKADK</sequence>
<reference evidence="2" key="1">
    <citation type="journal article" date="2021" name="Proc. Natl. Acad. Sci. U.S.A.">
        <title>A Catalog of Tens of Thousands of Viruses from Human Metagenomes Reveals Hidden Associations with Chronic Diseases.</title>
        <authorList>
            <person name="Tisza M.J."/>
            <person name="Buck C.B."/>
        </authorList>
    </citation>
    <scope>NUCLEOTIDE SEQUENCE</scope>
    <source>
        <strain evidence="2">CtqfO1</strain>
    </source>
</reference>
<feature type="transmembrane region" description="Helical" evidence="1">
    <location>
        <begin position="24"/>
        <end position="43"/>
    </location>
</feature>